<name>A0ABM8DQG0_9BACT</name>
<accession>A0ABM8DQG0</accession>
<sequence>MPRLVRQIAIMLLSVGVARSAIPSFRVLAKGRTPSFAKEGPRRQDLSGAVCVEGKAYLAYDGGLNSEHPEIRVASLDRLEEAGAVLPRVVQQKDLEGITFHGGQFYVLSSLAQADEDTESYRLLTSFTLDPTRRFVHQERATVIRDLLLEGLKSLPDERWYSRVAATFGVRGGLNTEGLSWVPGQPETLVIGLRSPLYGPAFGDPTFGKAFALNCGKALLAFVSKPFSDRPEVRMQPIDLEGQGIRDIQYVPALGAYLVIGGPVDKAAGYSLWLCSLKGETERIRFPEFEGLCRPEAVMPVPGTNEVYLFSEEGGSLCEAPAYTYLRLSFSVGEPTSTLSSHGPRRTGIPR</sequence>
<dbReference type="EMBL" id="AP027079">
    <property type="protein sequence ID" value="BDU69193.1"/>
    <property type="molecule type" value="Genomic_DNA"/>
</dbReference>
<evidence type="ECO:0000313" key="1">
    <source>
        <dbReference type="EMBL" id="BDU69193.1"/>
    </source>
</evidence>
<evidence type="ECO:0008006" key="3">
    <source>
        <dbReference type="Google" id="ProtNLM"/>
    </source>
</evidence>
<reference evidence="2" key="1">
    <citation type="journal article" date="2023" name="Int. J. Syst. Evol. Microbiol.">
        <title>Mesoterricola silvestris gen. nov., sp. nov., Mesoterricola sediminis sp. nov., Geothrix oryzae sp. nov., Geothrix edaphica sp. nov., Geothrix rubra sp. nov., and Geothrix limicola sp. nov., six novel members of Acidobacteriota isolated from soils.</title>
        <authorList>
            <person name="Itoh H."/>
            <person name="Sugisawa Y."/>
            <person name="Mise K."/>
            <person name="Xu Z."/>
            <person name="Kuniyasu M."/>
            <person name="Ushijima N."/>
            <person name="Kawano K."/>
            <person name="Kobayashi E."/>
            <person name="Shiratori Y."/>
            <person name="Masuda Y."/>
            <person name="Senoo K."/>
        </authorList>
    </citation>
    <scope>NUCLEOTIDE SEQUENCE [LARGE SCALE GENOMIC DNA]</scope>
    <source>
        <strain evidence="2">Red222</strain>
    </source>
</reference>
<evidence type="ECO:0000313" key="2">
    <source>
        <dbReference type="Proteomes" id="UP001242010"/>
    </source>
</evidence>
<keyword evidence="2" id="KW-1185">Reference proteome</keyword>
<proteinExistence type="predicted"/>
<protein>
    <recommendedName>
        <fullName evidence="3">DUF3616 domain-containing protein</fullName>
    </recommendedName>
</protein>
<dbReference type="Proteomes" id="UP001242010">
    <property type="component" value="Chromosome"/>
</dbReference>
<gene>
    <name evidence="1" type="ORF">GETHOR_12940</name>
</gene>
<dbReference type="RefSeq" id="WP_286355822.1">
    <property type="nucleotide sequence ID" value="NZ_AP027079.1"/>
</dbReference>
<organism evidence="1 2">
    <name type="scientific">Geothrix oryzae</name>
    <dbReference type="NCBI Taxonomy" id="2927975"/>
    <lineage>
        <taxon>Bacteria</taxon>
        <taxon>Pseudomonadati</taxon>
        <taxon>Acidobacteriota</taxon>
        <taxon>Holophagae</taxon>
        <taxon>Holophagales</taxon>
        <taxon>Holophagaceae</taxon>
        <taxon>Geothrix</taxon>
    </lineage>
</organism>